<proteinExistence type="predicted"/>
<keyword evidence="1" id="KW-0560">Oxidoreductase</keyword>
<reference evidence="1" key="1">
    <citation type="submission" date="2023-07" db="EMBL/GenBank/DDBJ databases">
        <title>Sorghum-associated microbial communities from plants grown in Nebraska, USA.</title>
        <authorList>
            <person name="Schachtman D."/>
        </authorList>
    </citation>
    <scope>NUCLEOTIDE SEQUENCE</scope>
    <source>
        <strain evidence="1">DS1280</strain>
    </source>
</reference>
<organism evidence="1 2">
    <name type="scientific">Chryseobacterium bernardetii</name>
    <dbReference type="NCBI Taxonomy" id="1241978"/>
    <lineage>
        <taxon>Bacteria</taxon>
        <taxon>Pseudomonadati</taxon>
        <taxon>Bacteroidota</taxon>
        <taxon>Flavobacteriia</taxon>
        <taxon>Flavobacteriales</taxon>
        <taxon>Weeksellaceae</taxon>
        <taxon>Chryseobacterium group</taxon>
        <taxon>Chryseobacterium</taxon>
    </lineage>
</organism>
<evidence type="ECO:0000313" key="2">
    <source>
        <dbReference type="Proteomes" id="UP001184376"/>
    </source>
</evidence>
<keyword evidence="1" id="KW-0223">Dioxygenase</keyword>
<sequence length="88" mass="10645">MVFFLFREHFLSKEEADRLKDTLLSTAPWEQRTQKMYDKMVLTPRLTAWYGDSKDYGSEEEKRPTNQWTPELFSLKVRIEQEFGCQFN</sequence>
<protein>
    <submittedName>
        <fullName evidence="1">Alkylated DNA repair dioxygenase AlkB</fullName>
    </submittedName>
</protein>
<dbReference type="Proteomes" id="UP001184376">
    <property type="component" value="Unassembled WGS sequence"/>
</dbReference>
<comment type="caution">
    <text evidence="1">The sequence shown here is derived from an EMBL/GenBank/DDBJ whole genome shotgun (WGS) entry which is preliminary data.</text>
</comment>
<accession>A0ACC6IU87</accession>
<dbReference type="EMBL" id="JAVDRG010000002">
    <property type="protein sequence ID" value="MDR6441341.1"/>
    <property type="molecule type" value="Genomic_DNA"/>
</dbReference>
<keyword evidence="2" id="KW-1185">Reference proteome</keyword>
<evidence type="ECO:0000313" key="1">
    <source>
        <dbReference type="EMBL" id="MDR6441341.1"/>
    </source>
</evidence>
<gene>
    <name evidence="1" type="ORF">J2795_002041</name>
</gene>
<name>A0ACC6IU87_9FLAO</name>